<organism evidence="1 2">
    <name type="scientific">Lingula anatina</name>
    <name type="common">Brachiopod</name>
    <name type="synonym">Lingula unguis</name>
    <dbReference type="NCBI Taxonomy" id="7574"/>
    <lineage>
        <taxon>Eukaryota</taxon>
        <taxon>Metazoa</taxon>
        <taxon>Spiralia</taxon>
        <taxon>Lophotrochozoa</taxon>
        <taxon>Brachiopoda</taxon>
        <taxon>Linguliformea</taxon>
        <taxon>Lingulata</taxon>
        <taxon>Lingulida</taxon>
        <taxon>Linguloidea</taxon>
        <taxon>Lingulidae</taxon>
        <taxon>Lingula</taxon>
    </lineage>
</organism>
<evidence type="ECO:0000313" key="2">
    <source>
        <dbReference type="RefSeq" id="XP_013414901.1"/>
    </source>
</evidence>
<accession>A0A1S3JXX0</accession>
<dbReference type="RefSeq" id="XP_013414902.1">
    <property type="nucleotide sequence ID" value="XM_013559448.1"/>
</dbReference>
<dbReference type="RefSeq" id="XP_013414901.1">
    <property type="nucleotide sequence ID" value="XM_013559447.1"/>
</dbReference>
<dbReference type="Gene3D" id="3.10.129.10">
    <property type="entry name" value="Hotdog Thioesterase"/>
    <property type="match status" value="1"/>
</dbReference>
<evidence type="ECO:0000313" key="1">
    <source>
        <dbReference type="Proteomes" id="UP000085678"/>
    </source>
</evidence>
<dbReference type="PANTHER" id="PTHR34487">
    <property type="entry name" value="ACYL-ACP THIOESTERASE"/>
    <property type="match status" value="1"/>
</dbReference>
<gene>
    <name evidence="2 3" type="primary">LOC106176880</name>
</gene>
<evidence type="ECO:0000313" key="3">
    <source>
        <dbReference type="RefSeq" id="XP_013414902.1"/>
    </source>
</evidence>
<protein>
    <submittedName>
        <fullName evidence="2 3">Uncharacterized protein LOC106176880</fullName>
    </submittedName>
</protein>
<sequence>MSTAPHPEYQHMVLKADDQQGTYVSLTLPGIAYGDFDRHRQLSLEKISKLFESARVLAWQKKDFINWQDIRKRHNLGLFLLGINYDISPKLYRQFPVGIAQPLECRTGLDSVGGKSLVLRSTCLDAQTNQVLAEAKLVMVSVNLTTRKSVALPKEEFSHLSWSQQSTSKLTMLKPAKTPPDAFHKEIIVVPSNIDHNGHVNQSIYVRFCTDVAVLAQRAQKLKYKFTKYIDEYKVKSMQCLYLSESDLDDKLVVYVWDESNSGNVHFDIENNTKGKRSFHCCMEFYSADKAKL</sequence>
<name>A0A1S3JXX0_LINAN</name>
<dbReference type="OrthoDB" id="5975054at2759"/>
<dbReference type="OMA" id="FINWQDI"/>
<dbReference type="AlphaFoldDB" id="A0A1S3JXX0"/>
<dbReference type="InterPro" id="IPR029069">
    <property type="entry name" value="HotDog_dom_sf"/>
</dbReference>
<proteinExistence type="predicted"/>
<keyword evidence="1" id="KW-1185">Reference proteome</keyword>
<dbReference type="GeneID" id="106176880"/>
<dbReference type="PANTHER" id="PTHR34487:SF1">
    <property type="entry name" value="ACYL-ACP THIOESTERASE"/>
    <property type="match status" value="1"/>
</dbReference>
<reference evidence="2 3" key="1">
    <citation type="submission" date="2025-04" db="UniProtKB">
        <authorList>
            <consortium name="RefSeq"/>
        </authorList>
    </citation>
    <scope>IDENTIFICATION</scope>
    <source>
        <tissue evidence="2 3">Gonads</tissue>
    </source>
</reference>
<dbReference type="SUPFAM" id="SSF54637">
    <property type="entry name" value="Thioesterase/thiol ester dehydrase-isomerase"/>
    <property type="match status" value="2"/>
</dbReference>
<dbReference type="KEGG" id="lak:106176880"/>
<dbReference type="Proteomes" id="UP000085678">
    <property type="component" value="Unplaced"/>
</dbReference>